<dbReference type="EMBL" id="FMZW01000052">
    <property type="protein sequence ID" value="SDF34876.1"/>
    <property type="molecule type" value="Genomic_DNA"/>
</dbReference>
<protein>
    <submittedName>
        <fullName evidence="5">AraC-type DNA-binding protein</fullName>
    </submittedName>
</protein>
<keyword evidence="2 5" id="KW-0238">DNA-binding</keyword>
<dbReference type="PROSITE" id="PS01124">
    <property type="entry name" value="HTH_ARAC_FAMILY_2"/>
    <property type="match status" value="1"/>
</dbReference>
<dbReference type="InterPro" id="IPR018060">
    <property type="entry name" value="HTH_AraC"/>
</dbReference>
<accession>A0A1G7KCN2</accession>
<dbReference type="InterPro" id="IPR018062">
    <property type="entry name" value="HTH_AraC-typ_CS"/>
</dbReference>
<name>A0A1G7KCN2_9BRAD</name>
<dbReference type="GO" id="GO:0003700">
    <property type="term" value="F:DNA-binding transcription factor activity"/>
    <property type="evidence" value="ECO:0007669"/>
    <property type="project" value="InterPro"/>
</dbReference>
<feature type="domain" description="HTH araC/xylS-type" evidence="4">
    <location>
        <begin position="242"/>
        <end position="344"/>
    </location>
</feature>
<dbReference type="Pfam" id="PF12625">
    <property type="entry name" value="Arabinose_bd"/>
    <property type="match status" value="1"/>
</dbReference>
<dbReference type="GO" id="GO:0000976">
    <property type="term" value="F:transcription cis-regulatory region binding"/>
    <property type="evidence" value="ECO:0007669"/>
    <property type="project" value="TreeGrafter"/>
</dbReference>
<sequence length="348" mass="38529">MKAATRVASALPSIPSSAGGIARLACARLRDAQVDPVPIVSAAGLAIDDVEDRKRRIDARAQVRLLELAARELQDDCFGLHLAQGFELGEIGLLYYVMASSEHLVDALQIGGRYCAINNEGVRLRSSLDRGFAIGFEYVNIDRSSDRHHAEFWLVALIRICRALTDGRLVPKQIKLKHSRRETPSDVRSLLGCEIEFAADSDELLFPSRIGALPVVGADLHLNRMLLQYADEALRNRAPRRSSVQSRVEGHIAQLLPHGKANAEAVARRLGMSRRTLARALSSEGVDFSDVLKAFRIALARHYLEDEELPISKIAWLLGYSEVSSFTHAFVRWTGLTPRAYRSSNGDR</sequence>
<dbReference type="SUPFAM" id="SSF46689">
    <property type="entry name" value="Homeodomain-like"/>
    <property type="match status" value="1"/>
</dbReference>
<reference evidence="5 6" key="1">
    <citation type="submission" date="2016-10" db="EMBL/GenBank/DDBJ databases">
        <authorList>
            <person name="de Groot N.N."/>
        </authorList>
    </citation>
    <scope>NUCLEOTIDE SEQUENCE [LARGE SCALE GENOMIC DNA]</scope>
    <source>
        <strain evidence="5 6">R5</strain>
    </source>
</reference>
<dbReference type="PANTHER" id="PTHR47894">
    <property type="entry name" value="HTH-TYPE TRANSCRIPTIONAL REGULATOR GADX"/>
    <property type="match status" value="1"/>
</dbReference>
<evidence type="ECO:0000256" key="2">
    <source>
        <dbReference type="ARBA" id="ARBA00023125"/>
    </source>
</evidence>
<organism evidence="5 6">
    <name type="scientific">Bradyrhizobium brasilense</name>
    <dbReference type="NCBI Taxonomy" id="1419277"/>
    <lineage>
        <taxon>Bacteria</taxon>
        <taxon>Pseudomonadati</taxon>
        <taxon>Pseudomonadota</taxon>
        <taxon>Alphaproteobacteria</taxon>
        <taxon>Hyphomicrobiales</taxon>
        <taxon>Nitrobacteraceae</taxon>
        <taxon>Bradyrhizobium</taxon>
    </lineage>
</organism>
<dbReference type="GO" id="GO:0005829">
    <property type="term" value="C:cytosol"/>
    <property type="evidence" value="ECO:0007669"/>
    <property type="project" value="TreeGrafter"/>
</dbReference>
<dbReference type="SMART" id="SM00342">
    <property type="entry name" value="HTH_ARAC"/>
    <property type="match status" value="1"/>
</dbReference>
<dbReference type="InterPro" id="IPR009057">
    <property type="entry name" value="Homeodomain-like_sf"/>
</dbReference>
<dbReference type="InterPro" id="IPR032687">
    <property type="entry name" value="AraC-type_N"/>
</dbReference>
<proteinExistence type="predicted"/>
<dbReference type="RefSeq" id="WP_229159805.1">
    <property type="nucleotide sequence ID" value="NZ_FMZW01000052.1"/>
</dbReference>
<evidence type="ECO:0000313" key="6">
    <source>
        <dbReference type="Proteomes" id="UP000199245"/>
    </source>
</evidence>
<dbReference type="Proteomes" id="UP000199245">
    <property type="component" value="Unassembled WGS sequence"/>
</dbReference>
<evidence type="ECO:0000259" key="4">
    <source>
        <dbReference type="PROSITE" id="PS01124"/>
    </source>
</evidence>
<evidence type="ECO:0000256" key="3">
    <source>
        <dbReference type="ARBA" id="ARBA00023163"/>
    </source>
</evidence>
<keyword evidence="1" id="KW-0805">Transcription regulation</keyword>
<dbReference type="PROSITE" id="PS00041">
    <property type="entry name" value="HTH_ARAC_FAMILY_1"/>
    <property type="match status" value="1"/>
</dbReference>
<gene>
    <name evidence="5" type="ORF">SAMN05216337_105220</name>
</gene>
<dbReference type="PANTHER" id="PTHR47894:SF4">
    <property type="entry name" value="HTH-TYPE TRANSCRIPTIONAL REGULATOR GADX"/>
    <property type="match status" value="1"/>
</dbReference>
<evidence type="ECO:0000256" key="1">
    <source>
        <dbReference type="ARBA" id="ARBA00023015"/>
    </source>
</evidence>
<keyword evidence="3" id="KW-0804">Transcription</keyword>
<evidence type="ECO:0000313" key="5">
    <source>
        <dbReference type="EMBL" id="SDF34876.1"/>
    </source>
</evidence>
<dbReference type="Gene3D" id="1.10.10.60">
    <property type="entry name" value="Homeodomain-like"/>
    <property type="match status" value="1"/>
</dbReference>
<dbReference type="Pfam" id="PF12833">
    <property type="entry name" value="HTH_18"/>
    <property type="match status" value="1"/>
</dbReference>
<dbReference type="AlphaFoldDB" id="A0A1G7KCN2"/>